<reference evidence="3" key="1">
    <citation type="submission" date="2022-11" db="UniProtKB">
        <authorList>
            <consortium name="EnsemblMetazoa"/>
        </authorList>
    </citation>
    <scope>IDENTIFICATION</scope>
</reference>
<dbReference type="PANTHER" id="PTHR11480">
    <property type="entry name" value="SAPOSIN-RELATED"/>
    <property type="match status" value="1"/>
</dbReference>
<proteinExistence type="predicted"/>
<feature type="domain" description="Saposin B-type" evidence="2">
    <location>
        <begin position="55"/>
        <end position="135"/>
    </location>
</feature>
<name>A0A914A9J5_PATMI</name>
<dbReference type="InterPro" id="IPR008139">
    <property type="entry name" value="SaposinB_dom"/>
</dbReference>
<sequence length="299" mass="32526">MYAIEYCQVEGYSKDTCTQAVNQFGPMVISFIIQHSDKVCNIFMQCPSYNKPVPNGDLCSSCKQVFSGLATITGNSTFQKTVQTEASLFCRYEGHSTAECEQFVNQYVGKFVQFVTSQLKEPVWCEIIQVCTPSQDFSAVSKPQAMSRLMQVPPANGDTCKDASNILKTFSPVLLAPNLPVACYSPGTNLFSTLTKVCEALGIAPDTCTTDIGEFGPLVLQELIPLLDGSTICPQQGLCAAGSLYKLGRVVSSIEQVTKSNGDPCAECKEIVMDLLDIFSTIKQCKKIYSTRPSLSVSL</sequence>
<protein>
    <recommendedName>
        <fullName evidence="2">Saposin B-type domain-containing protein</fullName>
    </recommendedName>
</protein>
<dbReference type="SUPFAM" id="SSF47862">
    <property type="entry name" value="Saposin"/>
    <property type="match status" value="2"/>
</dbReference>
<dbReference type="OrthoDB" id="8889685at2759"/>
<evidence type="ECO:0000313" key="4">
    <source>
        <dbReference type="Proteomes" id="UP000887568"/>
    </source>
</evidence>
<dbReference type="AlphaFoldDB" id="A0A914A9J5"/>
<dbReference type="InterPro" id="IPR051428">
    <property type="entry name" value="Sphingo_Act-Surfact_Prot"/>
</dbReference>
<dbReference type="PROSITE" id="PS50015">
    <property type="entry name" value="SAP_B"/>
    <property type="match status" value="2"/>
</dbReference>
<dbReference type="EnsemblMetazoa" id="XM_038204597.1">
    <property type="protein sequence ID" value="XP_038060525.1"/>
    <property type="gene ID" value="LOC119731427"/>
</dbReference>
<dbReference type="InterPro" id="IPR011001">
    <property type="entry name" value="Saposin-like"/>
</dbReference>
<accession>A0A914A9J5</accession>
<feature type="domain" description="Saposin B-type" evidence="2">
    <location>
        <begin position="156"/>
        <end position="243"/>
    </location>
</feature>
<evidence type="ECO:0000259" key="2">
    <source>
        <dbReference type="PROSITE" id="PS50015"/>
    </source>
</evidence>
<evidence type="ECO:0000313" key="3">
    <source>
        <dbReference type="EnsemblMetazoa" id="XP_038060525.1"/>
    </source>
</evidence>
<dbReference type="SMART" id="SM00741">
    <property type="entry name" value="SapB"/>
    <property type="match status" value="2"/>
</dbReference>
<dbReference type="Proteomes" id="UP000887568">
    <property type="component" value="Unplaced"/>
</dbReference>
<dbReference type="PANTHER" id="PTHR11480:SF3">
    <property type="entry name" value="BCDNA.GH08312"/>
    <property type="match status" value="1"/>
</dbReference>
<keyword evidence="1" id="KW-1015">Disulfide bond</keyword>
<dbReference type="GeneID" id="119731427"/>
<dbReference type="Gene3D" id="1.10.225.10">
    <property type="entry name" value="Saposin-like"/>
    <property type="match status" value="1"/>
</dbReference>
<keyword evidence="4" id="KW-1185">Reference proteome</keyword>
<dbReference type="RefSeq" id="XP_038060525.1">
    <property type="nucleotide sequence ID" value="XM_038204597.1"/>
</dbReference>
<evidence type="ECO:0000256" key="1">
    <source>
        <dbReference type="ARBA" id="ARBA00023157"/>
    </source>
</evidence>
<organism evidence="3 4">
    <name type="scientific">Patiria miniata</name>
    <name type="common">Bat star</name>
    <name type="synonym">Asterina miniata</name>
    <dbReference type="NCBI Taxonomy" id="46514"/>
    <lineage>
        <taxon>Eukaryota</taxon>
        <taxon>Metazoa</taxon>
        <taxon>Echinodermata</taxon>
        <taxon>Eleutherozoa</taxon>
        <taxon>Asterozoa</taxon>
        <taxon>Asteroidea</taxon>
        <taxon>Valvatacea</taxon>
        <taxon>Valvatida</taxon>
        <taxon>Asterinidae</taxon>
        <taxon>Patiria</taxon>
    </lineage>
</organism>